<dbReference type="InterPro" id="IPR036259">
    <property type="entry name" value="MFS_trans_sf"/>
</dbReference>
<feature type="transmembrane region" description="Helical" evidence="5">
    <location>
        <begin position="49"/>
        <end position="68"/>
    </location>
</feature>
<proteinExistence type="predicted"/>
<protein>
    <submittedName>
        <fullName evidence="6">Unannotated protein</fullName>
    </submittedName>
</protein>
<feature type="transmembrane region" description="Helical" evidence="5">
    <location>
        <begin position="368"/>
        <end position="392"/>
    </location>
</feature>
<dbReference type="AlphaFoldDB" id="A0A6J7JM10"/>
<evidence type="ECO:0000313" key="7">
    <source>
        <dbReference type="EMBL" id="CAB4997556.1"/>
    </source>
</evidence>
<evidence type="ECO:0000256" key="3">
    <source>
        <dbReference type="ARBA" id="ARBA00022989"/>
    </source>
</evidence>
<evidence type="ECO:0000256" key="1">
    <source>
        <dbReference type="ARBA" id="ARBA00004141"/>
    </source>
</evidence>
<dbReference type="InterPro" id="IPR051788">
    <property type="entry name" value="MFS_Transporter"/>
</dbReference>
<organism evidence="6">
    <name type="scientific">freshwater metagenome</name>
    <dbReference type="NCBI Taxonomy" id="449393"/>
    <lineage>
        <taxon>unclassified sequences</taxon>
        <taxon>metagenomes</taxon>
        <taxon>ecological metagenomes</taxon>
    </lineage>
</organism>
<reference evidence="6" key="1">
    <citation type="submission" date="2020-05" db="EMBL/GenBank/DDBJ databases">
        <authorList>
            <person name="Chiriac C."/>
            <person name="Salcher M."/>
            <person name="Ghai R."/>
            <person name="Kavagutti S V."/>
        </authorList>
    </citation>
    <scope>NUCLEOTIDE SEQUENCE</scope>
</reference>
<feature type="transmembrane region" description="Helical" evidence="5">
    <location>
        <begin position="311"/>
        <end position="333"/>
    </location>
</feature>
<feature type="transmembrane region" description="Helical" evidence="5">
    <location>
        <begin position="143"/>
        <end position="160"/>
    </location>
</feature>
<feature type="transmembrane region" description="Helical" evidence="5">
    <location>
        <begin position="251"/>
        <end position="268"/>
    </location>
</feature>
<keyword evidence="2 5" id="KW-0812">Transmembrane</keyword>
<dbReference type="GO" id="GO:0022857">
    <property type="term" value="F:transmembrane transporter activity"/>
    <property type="evidence" value="ECO:0007669"/>
    <property type="project" value="InterPro"/>
</dbReference>
<comment type="subcellular location">
    <subcellularLocation>
        <location evidence="1">Membrane</location>
        <topology evidence="1">Multi-pass membrane protein</topology>
    </subcellularLocation>
</comment>
<evidence type="ECO:0000313" key="6">
    <source>
        <dbReference type="EMBL" id="CAB4943142.1"/>
    </source>
</evidence>
<feature type="transmembrane region" description="Helical" evidence="5">
    <location>
        <begin position="213"/>
        <end position="231"/>
    </location>
</feature>
<dbReference type="Pfam" id="PF07690">
    <property type="entry name" value="MFS_1"/>
    <property type="match status" value="1"/>
</dbReference>
<evidence type="ECO:0000256" key="4">
    <source>
        <dbReference type="ARBA" id="ARBA00023136"/>
    </source>
</evidence>
<feature type="transmembrane region" description="Helical" evidence="5">
    <location>
        <begin position="21"/>
        <end position="37"/>
    </location>
</feature>
<evidence type="ECO:0000256" key="5">
    <source>
        <dbReference type="SAM" id="Phobius"/>
    </source>
</evidence>
<keyword evidence="3 5" id="KW-1133">Transmembrane helix</keyword>
<feature type="transmembrane region" description="Helical" evidence="5">
    <location>
        <begin position="80"/>
        <end position="97"/>
    </location>
</feature>
<dbReference type="SUPFAM" id="SSF103473">
    <property type="entry name" value="MFS general substrate transporter"/>
    <property type="match status" value="1"/>
</dbReference>
<dbReference type="PANTHER" id="PTHR23514:SF13">
    <property type="entry name" value="INNER MEMBRANE PROTEIN YBJJ"/>
    <property type="match status" value="1"/>
</dbReference>
<dbReference type="Gene3D" id="1.20.1250.20">
    <property type="entry name" value="MFS general substrate transporter like domains"/>
    <property type="match status" value="1"/>
</dbReference>
<sequence>MSKLLSGDGELKFLKTRLENLNLLFAVSIMAWVPRFPEVKANLHLTNGEFGTVMSTGTLGALLGLLTMGHVAHSVGNYKVFVGTSLIYIPGGLALVVVHNVALFTFINILNAALVSGFVIALNSQTLHEQERFNTPVIPRAHGKWSMGALVTIVISGLLVGRVGIVTHMLVLSTLVLIAMLIELKKLQPYCLKANEIPDEATSIRKMFVGMRIDWAVSIGMVLGMMLEFSAGDWTTIFAKEDLKMSAGVATIPYLIFMLMMIIGRFNIHKLTMTIPIEILLRRMAIFGGAGFLLFLHLGSHMGRTNSWLGFYLVCLAFVIAGIGGSVMSPMYMGAASYRSDKPSSMVVGQTLLITNSVVFFVKAGMSWVAQFASITWALTIPGVMLLATVFFTHTTRGSIRGDSA</sequence>
<accession>A0A6J7JM10</accession>
<feature type="transmembrane region" description="Helical" evidence="5">
    <location>
        <begin position="345"/>
        <end position="362"/>
    </location>
</feature>
<dbReference type="GO" id="GO:0016020">
    <property type="term" value="C:membrane"/>
    <property type="evidence" value="ECO:0007669"/>
    <property type="project" value="UniProtKB-SubCell"/>
</dbReference>
<dbReference type="EMBL" id="CAFBNG010000141">
    <property type="protein sequence ID" value="CAB4943142.1"/>
    <property type="molecule type" value="Genomic_DNA"/>
</dbReference>
<dbReference type="InterPro" id="IPR011701">
    <property type="entry name" value="MFS"/>
</dbReference>
<dbReference type="EMBL" id="CAFBPB010000016">
    <property type="protein sequence ID" value="CAB4997556.1"/>
    <property type="molecule type" value="Genomic_DNA"/>
</dbReference>
<feature type="transmembrane region" description="Helical" evidence="5">
    <location>
        <begin position="103"/>
        <end position="122"/>
    </location>
</feature>
<dbReference type="PANTHER" id="PTHR23514">
    <property type="entry name" value="BYPASS OF STOP CODON PROTEIN 6"/>
    <property type="match status" value="1"/>
</dbReference>
<feature type="transmembrane region" description="Helical" evidence="5">
    <location>
        <begin position="166"/>
        <end position="184"/>
    </location>
</feature>
<gene>
    <name evidence="6" type="ORF">UFOPK3774_00756</name>
    <name evidence="7" type="ORF">UFOPK4049_00225</name>
</gene>
<feature type="transmembrane region" description="Helical" evidence="5">
    <location>
        <begin position="280"/>
        <end position="299"/>
    </location>
</feature>
<evidence type="ECO:0000256" key="2">
    <source>
        <dbReference type="ARBA" id="ARBA00022692"/>
    </source>
</evidence>
<keyword evidence="4 5" id="KW-0472">Membrane</keyword>
<name>A0A6J7JM10_9ZZZZ</name>